<comment type="similarity">
    <text evidence="1">Belongs to the YciI family.</text>
</comment>
<dbReference type="InterPro" id="IPR051807">
    <property type="entry name" value="Sec-metab_biosynth-assoc"/>
</dbReference>
<evidence type="ECO:0000256" key="1">
    <source>
        <dbReference type="ARBA" id="ARBA00007689"/>
    </source>
</evidence>
<dbReference type="PANTHER" id="PTHR33606">
    <property type="entry name" value="PROTEIN YCII"/>
    <property type="match status" value="1"/>
</dbReference>
<dbReference type="AlphaFoldDB" id="A0A543HZH7"/>
<dbReference type="SUPFAM" id="SSF54909">
    <property type="entry name" value="Dimeric alpha+beta barrel"/>
    <property type="match status" value="1"/>
</dbReference>
<dbReference type="PANTHER" id="PTHR33606:SF3">
    <property type="entry name" value="PROTEIN YCII"/>
    <property type="match status" value="1"/>
</dbReference>
<evidence type="ECO:0000313" key="3">
    <source>
        <dbReference type="EMBL" id="TQM63754.1"/>
    </source>
</evidence>
<accession>A0A543HZH7</accession>
<dbReference type="Pfam" id="PF03795">
    <property type="entry name" value="YCII"/>
    <property type="match status" value="1"/>
</dbReference>
<dbReference type="InterPro" id="IPR005545">
    <property type="entry name" value="YCII"/>
</dbReference>
<evidence type="ECO:0000313" key="4">
    <source>
        <dbReference type="Proteomes" id="UP000316747"/>
    </source>
</evidence>
<feature type="domain" description="YCII-related" evidence="2">
    <location>
        <begin position="6"/>
        <end position="86"/>
    </location>
</feature>
<dbReference type="RefSeq" id="WP_141841490.1">
    <property type="nucleotide sequence ID" value="NZ_VFPM01000001.1"/>
</dbReference>
<protein>
    <recommendedName>
        <fullName evidence="2">YCII-related domain-containing protein</fullName>
    </recommendedName>
</protein>
<organism evidence="3 4">
    <name type="scientific">Humibacillus xanthopallidus</name>
    <dbReference type="NCBI Taxonomy" id="412689"/>
    <lineage>
        <taxon>Bacteria</taxon>
        <taxon>Bacillati</taxon>
        <taxon>Actinomycetota</taxon>
        <taxon>Actinomycetes</taxon>
        <taxon>Micrococcales</taxon>
        <taxon>Intrasporangiaceae</taxon>
        <taxon>Humibacillus</taxon>
    </lineage>
</organism>
<dbReference type="EMBL" id="VFPM01000001">
    <property type="protein sequence ID" value="TQM63754.1"/>
    <property type="molecule type" value="Genomic_DNA"/>
</dbReference>
<dbReference type="InterPro" id="IPR011008">
    <property type="entry name" value="Dimeric_a/b-barrel"/>
</dbReference>
<reference evidence="3 4" key="1">
    <citation type="submission" date="2019-06" db="EMBL/GenBank/DDBJ databases">
        <title>Genome sequencing of plant associated microbes to promote plant fitness in Sorghum bicolor and Oryza sativa.</title>
        <authorList>
            <person name="Coleman-Derr D."/>
        </authorList>
    </citation>
    <scope>NUCLEOTIDE SEQUENCE [LARGE SCALE GENOMIC DNA]</scope>
    <source>
        <strain evidence="3 4">KV-663</strain>
    </source>
</reference>
<keyword evidence="4" id="KW-1185">Reference proteome</keyword>
<dbReference type="Proteomes" id="UP000316747">
    <property type="component" value="Unassembled WGS sequence"/>
</dbReference>
<gene>
    <name evidence="3" type="ORF">FBY41_0100</name>
</gene>
<dbReference type="OrthoDB" id="8968203at2"/>
<evidence type="ECO:0000259" key="2">
    <source>
        <dbReference type="Pfam" id="PF03795"/>
    </source>
</evidence>
<proteinExistence type="inferred from homology"/>
<comment type="caution">
    <text evidence="3">The sequence shown here is derived from an EMBL/GenBank/DDBJ whole genome shotgun (WGS) entry which is preliminary data.</text>
</comment>
<name>A0A543HZH7_9MICO</name>
<dbReference type="Gene3D" id="3.30.70.1060">
    <property type="entry name" value="Dimeric alpha+beta barrel"/>
    <property type="match status" value="1"/>
</dbReference>
<sequence>MPLFAVTYRYTGDTATRDALRAEHRHYLRELADEGSLLVSGPYADDEAAGALLLFRGEEKTHTEDLVARDPFTISGVISSVSIREWDPVIGPLLSTLSPD</sequence>